<sequence length="198" mass="22308">MAVNDWICEVPVSGPLSEYADAPQEVGLALGRKDPLPSETESFDLDRVDPPSESFDLDWVDPPSESFDLDRVDPPSESFDRWVDPTSESFDLDRWVDPPSESLCLDRVDPPPSDSLGFFRRDFLARSGWARDGESSRPNLTLPPSDESLEWFLLECLDLVDESFFLGDSFELWFSRLDDLGISGDSVALLPFLVSIRK</sequence>
<dbReference type="GO" id="GO:0016787">
    <property type="term" value="F:hydrolase activity"/>
    <property type="evidence" value="ECO:0007669"/>
    <property type="project" value="UniProtKB-KW"/>
</dbReference>
<evidence type="ECO:0000313" key="3">
    <source>
        <dbReference type="Proteomes" id="UP000325081"/>
    </source>
</evidence>
<name>A0A5A7PAA5_STRAF</name>
<dbReference type="EMBL" id="BKCP01004224">
    <property type="protein sequence ID" value="GER29670.1"/>
    <property type="molecule type" value="Genomic_DNA"/>
</dbReference>
<feature type="compositionally biased region" description="Basic and acidic residues" evidence="1">
    <location>
        <begin position="68"/>
        <end position="80"/>
    </location>
</feature>
<dbReference type="AlphaFoldDB" id="A0A5A7PAA5"/>
<protein>
    <submittedName>
        <fullName evidence="2">Adenine nucleotide alpha hydrolases-likesuperfamily protein</fullName>
    </submittedName>
</protein>
<dbReference type="Proteomes" id="UP000325081">
    <property type="component" value="Unassembled WGS sequence"/>
</dbReference>
<reference evidence="3" key="1">
    <citation type="journal article" date="2019" name="Curr. Biol.">
        <title>Genome Sequence of Striga asiatica Provides Insight into the Evolution of Plant Parasitism.</title>
        <authorList>
            <person name="Yoshida S."/>
            <person name="Kim S."/>
            <person name="Wafula E.K."/>
            <person name="Tanskanen J."/>
            <person name="Kim Y.M."/>
            <person name="Honaas L."/>
            <person name="Yang Z."/>
            <person name="Spallek T."/>
            <person name="Conn C.E."/>
            <person name="Ichihashi Y."/>
            <person name="Cheong K."/>
            <person name="Cui S."/>
            <person name="Der J.P."/>
            <person name="Gundlach H."/>
            <person name="Jiao Y."/>
            <person name="Hori C."/>
            <person name="Ishida J.K."/>
            <person name="Kasahara H."/>
            <person name="Kiba T."/>
            <person name="Kim M.S."/>
            <person name="Koo N."/>
            <person name="Laohavisit A."/>
            <person name="Lee Y.H."/>
            <person name="Lumba S."/>
            <person name="McCourt P."/>
            <person name="Mortimer J.C."/>
            <person name="Mutuku J.M."/>
            <person name="Nomura T."/>
            <person name="Sasaki-Sekimoto Y."/>
            <person name="Seto Y."/>
            <person name="Wang Y."/>
            <person name="Wakatake T."/>
            <person name="Sakakibara H."/>
            <person name="Demura T."/>
            <person name="Yamaguchi S."/>
            <person name="Yoneyama K."/>
            <person name="Manabe R.I."/>
            <person name="Nelson D.C."/>
            <person name="Schulman A.H."/>
            <person name="Timko M.P."/>
            <person name="dePamphilis C.W."/>
            <person name="Choi D."/>
            <person name="Shirasu K."/>
        </authorList>
    </citation>
    <scope>NUCLEOTIDE SEQUENCE [LARGE SCALE GENOMIC DNA]</scope>
    <source>
        <strain evidence="3">cv. UVA1</strain>
    </source>
</reference>
<feature type="region of interest" description="Disordered" evidence="1">
    <location>
        <begin position="30"/>
        <end position="80"/>
    </location>
</feature>
<keyword evidence="2" id="KW-0378">Hydrolase</keyword>
<gene>
    <name evidence="2" type="ORF">STAS_05545</name>
</gene>
<evidence type="ECO:0000313" key="2">
    <source>
        <dbReference type="EMBL" id="GER29670.1"/>
    </source>
</evidence>
<organism evidence="2 3">
    <name type="scientific">Striga asiatica</name>
    <name type="common">Asiatic witchweed</name>
    <name type="synonym">Buchnera asiatica</name>
    <dbReference type="NCBI Taxonomy" id="4170"/>
    <lineage>
        <taxon>Eukaryota</taxon>
        <taxon>Viridiplantae</taxon>
        <taxon>Streptophyta</taxon>
        <taxon>Embryophyta</taxon>
        <taxon>Tracheophyta</taxon>
        <taxon>Spermatophyta</taxon>
        <taxon>Magnoliopsida</taxon>
        <taxon>eudicotyledons</taxon>
        <taxon>Gunneridae</taxon>
        <taxon>Pentapetalae</taxon>
        <taxon>asterids</taxon>
        <taxon>lamiids</taxon>
        <taxon>Lamiales</taxon>
        <taxon>Orobanchaceae</taxon>
        <taxon>Buchnereae</taxon>
        <taxon>Striga</taxon>
    </lineage>
</organism>
<evidence type="ECO:0000256" key="1">
    <source>
        <dbReference type="SAM" id="MobiDB-lite"/>
    </source>
</evidence>
<proteinExistence type="predicted"/>
<accession>A0A5A7PAA5</accession>
<comment type="caution">
    <text evidence="2">The sequence shown here is derived from an EMBL/GenBank/DDBJ whole genome shotgun (WGS) entry which is preliminary data.</text>
</comment>
<keyword evidence="3" id="KW-1185">Reference proteome</keyword>